<name>A0A5W8UWN0_SALET</name>
<proteinExistence type="predicted"/>
<keyword evidence="3" id="KW-1003">Cell membrane</keyword>
<organism evidence="8">
    <name type="scientific">Salmonella enterica subsp. enterica serovar Bareilly</name>
    <dbReference type="NCBI Taxonomy" id="58096"/>
    <lineage>
        <taxon>Bacteria</taxon>
        <taxon>Pseudomonadati</taxon>
        <taxon>Pseudomonadota</taxon>
        <taxon>Gammaproteobacteria</taxon>
        <taxon>Enterobacterales</taxon>
        <taxon>Enterobacteriaceae</taxon>
        <taxon>Salmonella</taxon>
    </lineage>
</organism>
<evidence type="ECO:0000256" key="5">
    <source>
        <dbReference type="ARBA" id="ARBA00022679"/>
    </source>
</evidence>
<reference evidence="8" key="1">
    <citation type="submission" date="2018-07" db="EMBL/GenBank/DDBJ databases">
        <authorList>
            <person name="Ashton P.M."/>
            <person name="Dallman T."/>
            <person name="Nair S."/>
            <person name="De Pinna E."/>
            <person name="Peters T."/>
            <person name="Grant K."/>
        </authorList>
    </citation>
    <scope>NUCLEOTIDE SEQUENCE</scope>
    <source>
        <strain evidence="8">391740</strain>
    </source>
</reference>
<keyword evidence="5 8" id="KW-0808">Transferase</keyword>
<gene>
    <name evidence="8" type="ORF">DU824_23685</name>
</gene>
<dbReference type="GO" id="GO:0005886">
    <property type="term" value="C:plasma membrane"/>
    <property type="evidence" value="ECO:0007669"/>
    <property type="project" value="UniProtKB-SubCell"/>
</dbReference>
<dbReference type="EMBL" id="AAHNMO010000128">
    <property type="protein sequence ID" value="EBY2251851.1"/>
    <property type="molecule type" value="Genomic_DNA"/>
</dbReference>
<dbReference type="PANTHER" id="PTHR43867:SF5">
    <property type="entry name" value="GLUCANS BIOSYNTHESIS GLUCOSYLTRANSFERASE H"/>
    <property type="match status" value="1"/>
</dbReference>
<sequence>MNKTTEYIDALLLSEREKAALPKTDIRAVHQALDAEHRTYSREDDSPQGSVKARLEHAWPDSLAKGQLIKDDEGRDQLQAMPKATRSSMFPDPWRTNPVGRFWDRLRGRDVTPRYVSRLTKEEQASEQKWRTVGTIRRYILLILTLAQTVVATWYMKTILPYQGWALINPMDMVGQDIWVSFMQLLPYMLQTGILILFAVLFCWVSAGFWTALMGFLQLLIGRDKYSISASTVGDEPLNPEHRTALIMPICNEDVSRVFAGLRATWESVKATGNAAHFDVYILSDSYNPDICVAEQKAWMELIAEVQGEGQIFYRRRRRRMKRKSGNIDDFCRR</sequence>
<evidence type="ECO:0000256" key="6">
    <source>
        <dbReference type="ARBA" id="ARBA00022989"/>
    </source>
</evidence>
<keyword evidence="6 7" id="KW-1133">Transmembrane helix</keyword>
<evidence type="ECO:0000256" key="3">
    <source>
        <dbReference type="ARBA" id="ARBA00022475"/>
    </source>
</evidence>
<keyword evidence="7" id="KW-0472">Membrane</keyword>
<comment type="caution">
    <text evidence="8">The sequence shown here is derived from an EMBL/GenBank/DDBJ whole genome shotgun (WGS) entry which is preliminary data.</text>
</comment>
<keyword evidence="7" id="KW-0812">Transmembrane</keyword>
<evidence type="ECO:0000256" key="7">
    <source>
        <dbReference type="SAM" id="Phobius"/>
    </source>
</evidence>
<evidence type="ECO:0000313" key="8">
    <source>
        <dbReference type="EMBL" id="EBY2251851.1"/>
    </source>
</evidence>
<evidence type="ECO:0000256" key="2">
    <source>
        <dbReference type="ARBA" id="ARBA00004881"/>
    </source>
</evidence>
<evidence type="ECO:0000256" key="4">
    <source>
        <dbReference type="ARBA" id="ARBA00022676"/>
    </source>
</evidence>
<feature type="non-terminal residue" evidence="8">
    <location>
        <position position="334"/>
    </location>
</feature>
<dbReference type="GO" id="GO:0016758">
    <property type="term" value="F:hexosyltransferase activity"/>
    <property type="evidence" value="ECO:0007669"/>
    <property type="project" value="TreeGrafter"/>
</dbReference>
<dbReference type="InterPro" id="IPR050321">
    <property type="entry name" value="Glycosyltr_2/OpgH_subfam"/>
</dbReference>
<comment type="subcellular location">
    <subcellularLocation>
        <location evidence="1">Cell inner membrane</location>
        <topology evidence="1">Multi-pass membrane protein</topology>
    </subcellularLocation>
</comment>
<feature type="transmembrane region" description="Helical" evidence="7">
    <location>
        <begin position="194"/>
        <end position="221"/>
    </location>
</feature>
<protein>
    <submittedName>
        <fullName evidence="8">Glucan biosynthesis glucosyltransferase H</fullName>
    </submittedName>
</protein>
<accession>A0A5W8UWN0</accession>
<feature type="transmembrane region" description="Helical" evidence="7">
    <location>
        <begin position="139"/>
        <end position="156"/>
    </location>
</feature>
<dbReference type="PANTHER" id="PTHR43867">
    <property type="entry name" value="CELLULOSE SYNTHASE CATALYTIC SUBUNIT A [UDP-FORMING]"/>
    <property type="match status" value="1"/>
</dbReference>
<comment type="pathway">
    <text evidence="2">Glycan metabolism.</text>
</comment>
<keyword evidence="4" id="KW-0328">Glycosyltransferase</keyword>
<dbReference type="AlphaFoldDB" id="A0A5W8UWN0"/>
<evidence type="ECO:0000256" key="1">
    <source>
        <dbReference type="ARBA" id="ARBA00004429"/>
    </source>
</evidence>